<gene>
    <name evidence="2" type="ORF">Z519_01075</name>
</gene>
<dbReference type="GeneID" id="27694003"/>
<evidence type="ECO:0000313" key="3">
    <source>
        <dbReference type="Proteomes" id="UP000053789"/>
    </source>
</evidence>
<accession>A0A0D2F5M3</accession>
<protein>
    <recommendedName>
        <fullName evidence="1">Heterokaryon incompatibility domain-containing protein</fullName>
    </recommendedName>
</protein>
<keyword evidence="3" id="KW-1185">Reference proteome</keyword>
<dbReference type="InterPro" id="IPR010730">
    <property type="entry name" value="HET"/>
</dbReference>
<feature type="domain" description="Heterokaryon incompatibility" evidence="1">
    <location>
        <begin position="61"/>
        <end position="220"/>
    </location>
</feature>
<proteinExistence type="predicted"/>
<dbReference type="Proteomes" id="UP000053789">
    <property type="component" value="Unassembled WGS sequence"/>
</dbReference>
<dbReference type="HOGENOM" id="CLU_002639_5_4_1"/>
<dbReference type="RefSeq" id="XP_016624160.1">
    <property type="nucleotide sequence ID" value="XM_016758832.1"/>
</dbReference>
<evidence type="ECO:0000259" key="1">
    <source>
        <dbReference type="Pfam" id="PF06985"/>
    </source>
</evidence>
<dbReference type="VEuPathDB" id="FungiDB:Z519_01075"/>
<dbReference type="PANTHER" id="PTHR33112:SF16">
    <property type="entry name" value="HETEROKARYON INCOMPATIBILITY DOMAIN-CONTAINING PROTEIN"/>
    <property type="match status" value="1"/>
</dbReference>
<name>A0A0D2F5M3_CLAB1</name>
<dbReference type="Pfam" id="PF06985">
    <property type="entry name" value="HET"/>
    <property type="match status" value="1"/>
</dbReference>
<reference evidence="2" key="1">
    <citation type="submission" date="2015-01" db="EMBL/GenBank/DDBJ databases">
        <title>The Genome Sequence of Cladophialophora bantiana CBS 173.52.</title>
        <authorList>
            <consortium name="The Broad Institute Genomics Platform"/>
            <person name="Cuomo C."/>
            <person name="de Hoog S."/>
            <person name="Gorbushina A."/>
            <person name="Stielow B."/>
            <person name="Teixiera M."/>
            <person name="Abouelleil A."/>
            <person name="Chapman S.B."/>
            <person name="Priest M."/>
            <person name="Young S.K."/>
            <person name="Wortman J."/>
            <person name="Nusbaum C."/>
            <person name="Birren B."/>
        </authorList>
    </citation>
    <scope>NUCLEOTIDE SEQUENCE [LARGE SCALE GENOMIC DNA]</scope>
    <source>
        <strain evidence="2">CBS 173.52</strain>
    </source>
</reference>
<dbReference type="AlphaFoldDB" id="A0A0D2F5M3"/>
<sequence>MPISIASAAALFWNSIDPVLTGFFLAQVRSVSPKRLIDLKPSLDDSLDVRLVEVKSEIPEYVALSYCWGNSTGNEYKLTSENLESKMKRIAHGELPKTFQHVFSIVRSLGYRFIWIDALCILQDKDSEKDWIDESEKMGSIFGNAVFTIASNATDDPYKGLYNDRSSNLPIPDKVTVRTTLPDGTASSLMFFDSPSGYEAENTFGMMSGPVSQRGWTLQERMLSPRTLHYTSKQLVWECRETYETEDGSGSWDRWVPDTTMARMVKDISAGSLDQKGTRKRLTLWYRDIVPNYTERKVTVPSDKFPALSGLSRLLSSYLPGWTFLAGIWVPKLPCHDAFDLESLACGLLWYHDHSTTLTALNELRAPSFSWAALEGKVSYSTRLLLPPGYVDRLYCEIAKETNSMKADECDFPEGCCGSFIISYRFQGGAWGSCGGGDWNGLREEYGEMAFEIISFTNDLETKDTFGRVRSGTLTLRGYPQRGFAYDKSYILRNKQNEPVGHVFPDFDDIDSTQTLYFPLGSHGHVAYCLMLRLSGPESTNTYVRVGVGGLEIEELTWVSEKIVLI</sequence>
<organism evidence="2 3">
    <name type="scientific">Cladophialophora bantiana (strain ATCC 10958 / CBS 173.52 / CDC B-1940 / NIH 8579)</name>
    <name type="common">Xylohypha bantiana</name>
    <dbReference type="NCBI Taxonomy" id="1442370"/>
    <lineage>
        <taxon>Eukaryota</taxon>
        <taxon>Fungi</taxon>
        <taxon>Dikarya</taxon>
        <taxon>Ascomycota</taxon>
        <taxon>Pezizomycotina</taxon>
        <taxon>Eurotiomycetes</taxon>
        <taxon>Chaetothyriomycetidae</taxon>
        <taxon>Chaetothyriales</taxon>
        <taxon>Herpotrichiellaceae</taxon>
        <taxon>Cladophialophora</taxon>
    </lineage>
</organism>
<dbReference type="PANTHER" id="PTHR33112">
    <property type="entry name" value="DOMAIN PROTEIN, PUTATIVE-RELATED"/>
    <property type="match status" value="1"/>
</dbReference>
<evidence type="ECO:0000313" key="2">
    <source>
        <dbReference type="EMBL" id="KIW97491.1"/>
    </source>
</evidence>
<dbReference type="OrthoDB" id="5125733at2759"/>
<dbReference type="EMBL" id="KN846981">
    <property type="protein sequence ID" value="KIW97491.1"/>
    <property type="molecule type" value="Genomic_DNA"/>
</dbReference>